<proteinExistence type="predicted"/>
<accession>A0A176W296</accession>
<sequence length="121" mass="13272">MTFFKASLVKNVPSISAALIPAGTWKSLVSSGSEACTDCRVRATATKTSRANDEGSKRPILSDGDKLLKRICALTSEDFEEELFLNLKNFDKTKSLVETQTKISEIPQYPKLQEAPSGNFL</sequence>
<dbReference type="Proteomes" id="UP000077202">
    <property type="component" value="Unassembled WGS sequence"/>
</dbReference>
<keyword evidence="2" id="KW-1185">Reference proteome</keyword>
<name>A0A176W296_MARPO</name>
<evidence type="ECO:0000313" key="2">
    <source>
        <dbReference type="Proteomes" id="UP000077202"/>
    </source>
</evidence>
<comment type="caution">
    <text evidence="1">The sequence shown here is derived from an EMBL/GenBank/DDBJ whole genome shotgun (WGS) entry which is preliminary data.</text>
</comment>
<reference evidence="1" key="1">
    <citation type="submission" date="2016-03" db="EMBL/GenBank/DDBJ databases">
        <title>Mechanisms controlling the formation of the plant cell surface in tip-growing cells are functionally conserved among land plants.</title>
        <authorList>
            <person name="Honkanen S."/>
            <person name="Jones V.A."/>
            <person name="Morieri G."/>
            <person name="Champion C."/>
            <person name="Hetherington A.J."/>
            <person name="Kelly S."/>
            <person name="Saint-Marcoux D."/>
            <person name="Proust H."/>
            <person name="Prescott H."/>
            <person name="Dolan L."/>
        </authorList>
    </citation>
    <scope>NUCLEOTIDE SEQUENCE [LARGE SCALE GENOMIC DNA]</scope>
    <source>
        <tissue evidence="1">Whole gametophyte</tissue>
    </source>
</reference>
<protein>
    <submittedName>
        <fullName evidence="1">Uncharacterized protein</fullName>
    </submittedName>
</protein>
<dbReference type="EMBL" id="LVLJ01001965">
    <property type="protein sequence ID" value="OAE27170.1"/>
    <property type="molecule type" value="Genomic_DNA"/>
</dbReference>
<organism evidence="1 2">
    <name type="scientific">Marchantia polymorpha subsp. ruderalis</name>
    <dbReference type="NCBI Taxonomy" id="1480154"/>
    <lineage>
        <taxon>Eukaryota</taxon>
        <taxon>Viridiplantae</taxon>
        <taxon>Streptophyta</taxon>
        <taxon>Embryophyta</taxon>
        <taxon>Marchantiophyta</taxon>
        <taxon>Marchantiopsida</taxon>
        <taxon>Marchantiidae</taxon>
        <taxon>Marchantiales</taxon>
        <taxon>Marchantiaceae</taxon>
        <taxon>Marchantia</taxon>
    </lineage>
</organism>
<gene>
    <name evidence="1" type="ORF">AXG93_4009s1000</name>
</gene>
<dbReference type="AlphaFoldDB" id="A0A176W296"/>
<evidence type="ECO:0000313" key="1">
    <source>
        <dbReference type="EMBL" id="OAE27170.1"/>
    </source>
</evidence>